<evidence type="ECO:0000313" key="1">
    <source>
        <dbReference type="EMBL" id="UYM15991.1"/>
    </source>
</evidence>
<name>A0ABY6GV89_9GAMM</name>
<gene>
    <name evidence="1" type="ORF">NX720_24795</name>
</gene>
<sequence length="79" mass="9061">MPQSIVTTVNGTSVHGIITHHAPYDITIEITQPFSGFTTWCHIPYFARNHIHYKGEKGREKATELLAELYQEFIETCLK</sequence>
<accession>A0ABY6GV89</accession>
<protein>
    <submittedName>
        <fullName evidence="1">Uncharacterized protein</fullName>
    </submittedName>
</protein>
<dbReference type="Proteomes" id="UP001163255">
    <property type="component" value="Chromosome"/>
</dbReference>
<proteinExistence type="predicted"/>
<evidence type="ECO:0000313" key="2">
    <source>
        <dbReference type="Proteomes" id="UP001163255"/>
    </source>
</evidence>
<reference evidence="1" key="1">
    <citation type="submission" date="2022-10" db="EMBL/GenBank/DDBJ databases">
        <title>Completed Genome Sequence of two octocoral isolated bacterium, Endozoicomonas euniceicola EF212T and Endozoicomonas gorgoniicola PS125T.</title>
        <authorList>
            <person name="Chiou Y.-J."/>
            <person name="Chen Y.-H."/>
        </authorList>
    </citation>
    <scope>NUCLEOTIDE SEQUENCE</scope>
    <source>
        <strain evidence="1">EF212</strain>
    </source>
</reference>
<organism evidence="1 2">
    <name type="scientific">Endozoicomonas euniceicola</name>
    <dbReference type="NCBI Taxonomy" id="1234143"/>
    <lineage>
        <taxon>Bacteria</taxon>
        <taxon>Pseudomonadati</taxon>
        <taxon>Pseudomonadota</taxon>
        <taxon>Gammaproteobacteria</taxon>
        <taxon>Oceanospirillales</taxon>
        <taxon>Endozoicomonadaceae</taxon>
        <taxon>Endozoicomonas</taxon>
    </lineage>
</organism>
<dbReference type="RefSeq" id="WP_262598265.1">
    <property type="nucleotide sequence ID" value="NZ_CP103300.1"/>
</dbReference>
<keyword evidence="2" id="KW-1185">Reference proteome</keyword>
<dbReference type="EMBL" id="CP103300">
    <property type="protein sequence ID" value="UYM15991.1"/>
    <property type="molecule type" value="Genomic_DNA"/>
</dbReference>